<sequence length="79" mass="8939">MTFNYTVQESPWVTLKMGDPSFQLQGPFTLANRASIEITKNCPKHIATDVVLAIQAGWIRAVATVPKDDPTYMWETLKR</sequence>
<protein>
    <submittedName>
        <fullName evidence="1">Uncharacterized protein</fullName>
    </submittedName>
</protein>
<evidence type="ECO:0000313" key="1">
    <source>
        <dbReference type="EMBL" id="CAB4128781.1"/>
    </source>
</evidence>
<accession>A0A6J5L357</accession>
<proteinExistence type="predicted"/>
<reference evidence="1" key="1">
    <citation type="submission" date="2020-04" db="EMBL/GenBank/DDBJ databases">
        <authorList>
            <person name="Chiriac C."/>
            <person name="Salcher M."/>
            <person name="Ghai R."/>
            <person name="Kavagutti S V."/>
        </authorList>
    </citation>
    <scope>NUCLEOTIDE SEQUENCE</scope>
</reference>
<gene>
    <name evidence="1" type="ORF">UFOVP112_75</name>
</gene>
<dbReference type="EMBL" id="LR796233">
    <property type="protein sequence ID" value="CAB4128781.1"/>
    <property type="molecule type" value="Genomic_DNA"/>
</dbReference>
<organism evidence="1">
    <name type="scientific">uncultured Caudovirales phage</name>
    <dbReference type="NCBI Taxonomy" id="2100421"/>
    <lineage>
        <taxon>Viruses</taxon>
        <taxon>Duplodnaviria</taxon>
        <taxon>Heunggongvirae</taxon>
        <taxon>Uroviricota</taxon>
        <taxon>Caudoviricetes</taxon>
        <taxon>Peduoviridae</taxon>
        <taxon>Maltschvirus</taxon>
        <taxon>Maltschvirus maltsch</taxon>
    </lineage>
</organism>
<name>A0A6J5L357_9CAUD</name>